<dbReference type="AlphaFoldDB" id="A0A5J9VYG8"/>
<feature type="non-terminal residue" evidence="1">
    <location>
        <position position="1"/>
    </location>
</feature>
<reference evidence="1 2" key="1">
    <citation type="journal article" date="2019" name="Sci. Rep.">
        <title>A high-quality genome of Eragrostis curvula grass provides insights into Poaceae evolution and supports new strategies to enhance forage quality.</title>
        <authorList>
            <person name="Carballo J."/>
            <person name="Santos B.A.C.M."/>
            <person name="Zappacosta D."/>
            <person name="Garbus I."/>
            <person name="Selva J.P."/>
            <person name="Gallo C.A."/>
            <person name="Diaz A."/>
            <person name="Albertini E."/>
            <person name="Caccamo M."/>
            <person name="Echenique V."/>
        </authorList>
    </citation>
    <scope>NUCLEOTIDE SEQUENCE [LARGE SCALE GENOMIC DNA]</scope>
    <source>
        <strain evidence="2">cv. Victoria</strain>
        <tissue evidence="1">Leaf</tissue>
    </source>
</reference>
<protein>
    <submittedName>
        <fullName evidence="1">Uncharacterized protein</fullName>
    </submittedName>
</protein>
<keyword evidence="2" id="KW-1185">Reference proteome</keyword>
<name>A0A5J9VYG8_9POAL</name>
<dbReference type="EMBL" id="RWGY01000007">
    <property type="protein sequence ID" value="TVU40681.1"/>
    <property type="molecule type" value="Genomic_DNA"/>
</dbReference>
<gene>
    <name evidence="1" type="ORF">EJB05_14151</name>
</gene>
<evidence type="ECO:0000313" key="2">
    <source>
        <dbReference type="Proteomes" id="UP000324897"/>
    </source>
</evidence>
<dbReference type="Proteomes" id="UP000324897">
    <property type="component" value="Chromosome 4"/>
</dbReference>
<sequence length="72" mass="7636">MRKAAEAAGAPRRCGAGGVGEDAVEVWMGGGTRRRPLPTRAGAPEGKGYYRYFNPNGEDGTFCGYPRDSLAK</sequence>
<evidence type="ECO:0000313" key="1">
    <source>
        <dbReference type="EMBL" id="TVU40681.1"/>
    </source>
</evidence>
<comment type="caution">
    <text evidence="1">The sequence shown here is derived from an EMBL/GenBank/DDBJ whole genome shotgun (WGS) entry which is preliminary data.</text>
</comment>
<proteinExistence type="predicted"/>
<accession>A0A5J9VYG8</accession>
<organism evidence="1 2">
    <name type="scientific">Eragrostis curvula</name>
    <name type="common">weeping love grass</name>
    <dbReference type="NCBI Taxonomy" id="38414"/>
    <lineage>
        <taxon>Eukaryota</taxon>
        <taxon>Viridiplantae</taxon>
        <taxon>Streptophyta</taxon>
        <taxon>Embryophyta</taxon>
        <taxon>Tracheophyta</taxon>
        <taxon>Spermatophyta</taxon>
        <taxon>Magnoliopsida</taxon>
        <taxon>Liliopsida</taxon>
        <taxon>Poales</taxon>
        <taxon>Poaceae</taxon>
        <taxon>PACMAD clade</taxon>
        <taxon>Chloridoideae</taxon>
        <taxon>Eragrostideae</taxon>
        <taxon>Eragrostidinae</taxon>
        <taxon>Eragrostis</taxon>
    </lineage>
</organism>
<dbReference type="Gramene" id="TVU40681">
    <property type="protein sequence ID" value="TVU40681"/>
    <property type="gene ID" value="EJB05_14151"/>
</dbReference>